<keyword evidence="3" id="KW-0645">Protease</keyword>
<feature type="transmembrane region" description="Helical" evidence="2">
    <location>
        <begin position="26"/>
        <end position="46"/>
    </location>
</feature>
<keyword evidence="4" id="KW-1185">Reference proteome</keyword>
<dbReference type="AlphaFoldDB" id="A0A6B0SKV5"/>
<proteinExistence type="predicted"/>
<evidence type="ECO:0000256" key="1">
    <source>
        <dbReference type="SAM" id="MobiDB-lite"/>
    </source>
</evidence>
<feature type="transmembrane region" description="Helical" evidence="2">
    <location>
        <begin position="582"/>
        <end position="606"/>
    </location>
</feature>
<feature type="transmembrane region" description="Helical" evidence="2">
    <location>
        <begin position="292"/>
        <end position="310"/>
    </location>
</feature>
<reference evidence="3 4" key="1">
    <citation type="submission" date="2019-12" db="EMBL/GenBank/DDBJ databases">
        <title>Isolation and characterization of three novel carbon monoxide-oxidizing members of Halobacteria from salione crusts and soils.</title>
        <authorList>
            <person name="Myers M.R."/>
            <person name="King G.M."/>
        </authorList>
    </citation>
    <scope>NUCLEOTIDE SEQUENCE [LARGE SCALE GENOMIC DNA]</scope>
    <source>
        <strain evidence="3 4">PCN9</strain>
    </source>
</reference>
<dbReference type="EMBL" id="WUUU01000031">
    <property type="protein sequence ID" value="MXR20173.1"/>
    <property type="molecule type" value="Genomic_DNA"/>
</dbReference>
<dbReference type="GO" id="GO:0006508">
    <property type="term" value="P:proteolysis"/>
    <property type="evidence" value="ECO:0007669"/>
    <property type="project" value="UniProtKB-KW"/>
</dbReference>
<feature type="transmembrane region" description="Helical" evidence="2">
    <location>
        <begin position="343"/>
        <end position="364"/>
    </location>
</feature>
<accession>A0A6B0SKV5</accession>
<dbReference type="OrthoDB" id="106980at2157"/>
<comment type="caution">
    <text evidence="3">The sequence shown here is derived from an EMBL/GenBank/DDBJ whole genome shotgun (WGS) entry which is preliminary data.</text>
</comment>
<feature type="region of interest" description="Disordered" evidence="1">
    <location>
        <begin position="152"/>
        <end position="235"/>
    </location>
</feature>
<evidence type="ECO:0000256" key="2">
    <source>
        <dbReference type="SAM" id="Phobius"/>
    </source>
</evidence>
<organism evidence="3 4">
    <name type="scientific">Halobacterium bonnevillei</name>
    <dbReference type="NCBI Taxonomy" id="2692200"/>
    <lineage>
        <taxon>Archaea</taxon>
        <taxon>Methanobacteriati</taxon>
        <taxon>Methanobacteriota</taxon>
        <taxon>Stenosarchaea group</taxon>
        <taxon>Halobacteria</taxon>
        <taxon>Halobacteriales</taxon>
        <taxon>Halobacteriaceae</taxon>
        <taxon>Halobacterium</taxon>
    </lineage>
</organism>
<evidence type="ECO:0000313" key="3">
    <source>
        <dbReference type="EMBL" id="MXR20173.1"/>
    </source>
</evidence>
<dbReference type="Proteomes" id="UP000471521">
    <property type="component" value="Unassembled WGS sequence"/>
</dbReference>
<protein>
    <submittedName>
        <fullName evidence="3">PrsW family intramembrane metalloprotease</fullName>
    </submittedName>
</protein>
<keyword evidence="2" id="KW-0472">Membrane</keyword>
<sequence>MNPRSVLRIARWETTRSAGDVDRRTAVAFVVVLLVIAALVPALVAYGPTPGEGIYRVGVDDDDDYRGVVAAEATLAAVDPASSGVRTGDADLLVGDGGFVWADSAKGRASLAALRSATVAFNDRRMAGEDNQSAAFPVVVTLTYADQSVSVTGQQTGDDAGADAGDQADDTGDQTGDGTSDGTDGGTDDGTAGTEQPDSERDDDGSEAVSDLPSAPEGGLGGLLGEQQTGTPSSLSPPFPLRSLILAFAFLLPLNVVIQAYGSSVLAERINRRGEPLLVAPVSPADIVAGKTLPYLAGALALIAGIAVLVGAGPLAVAARAAGPLFLAATFLGAMLARSYKELTFVTVTISVTLTAYAFVPAVFAEVHPIASISPLTVVVDSITGEGTTAGAFVLSTVPPALAATVMFGLGTGVYREEDMFTQRPIPAKLLDALAAPLDSRLRVGLWTALFMPFVFVAELFAVAVLFVAPVELSVPLLLGTVALVEELAKSLHVYAGFERGRFPRTLRTSLVLGALSGAGFFLGEKLLLLTQLVGLPGIEVAQFAFSPSVVGLPPGVLLVAPLVLHVVTAGISAVGAARGRVAYALTVLLAVLVHVAYNVAVVVGVA</sequence>
<feature type="compositionally biased region" description="Low complexity" evidence="1">
    <location>
        <begin position="173"/>
        <end position="182"/>
    </location>
</feature>
<feature type="compositionally biased region" description="Low complexity" evidence="1">
    <location>
        <begin position="225"/>
        <end position="234"/>
    </location>
</feature>
<keyword evidence="3" id="KW-0378">Hydrolase</keyword>
<feature type="transmembrane region" description="Helical" evidence="2">
    <location>
        <begin position="475"/>
        <end position="498"/>
    </location>
</feature>
<evidence type="ECO:0000313" key="4">
    <source>
        <dbReference type="Proteomes" id="UP000471521"/>
    </source>
</evidence>
<gene>
    <name evidence="3" type="ORF">GRX66_05985</name>
</gene>
<feature type="compositionally biased region" description="Low complexity" evidence="1">
    <location>
        <begin position="152"/>
        <end position="165"/>
    </location>
</feature>
<keyword evidence="2" id="KW-1133">Transmembrane helix</keyword>
<dbReference type="GO" id="GO:0008237">
    <property type="term" value="F:metallopeptidase activity"/>
    <property type="evidence" value="ECO:0007669"/>
    <property type="project" value="UniProtKB-KW"/>
</dbReference>
<keyword evidence="3" id="KW-0482">Metalloprotease</keyword>
<keyword evidence="2" id="KW-0812">Transmembrane</keyword>
<dbReference type="RefSeq" id="WP_159525729.1">
    <property type="nucleotide sequence ID" value="NZ_WUUU01000031.1"/>
</dbReference>
<name>A0A6B0SKV5_9EURY</name>
<feature type="transmembrane region" description="Helical" evidence="2">
    <location>
        <begin position="510"/>
        <end position="536"/>
    </location>
</feature>
<feature type="transmembrane region" description="Helical" evidence="2">
    <location>
        <begin position="444"/>
        <end position="469"/>
    </location>
</feature>
<feature type="transmembrane region" description="Helical" evidence="2">
    <location>
        <begin position="317"/>
        <end position="337"/>
    </location>
</feature>
<feature type="transmembrane region" description="Helical" evidence="2">
    <location>
        <begin position="244"/>
        <end position="262"/>
    </location>
</feature>
<feature type="transmembrane region" description="Helical" evidence="2">
    <location>
        <begin position="556"/>
        <end position="575"/>
    </location>
</feature>